<feature type="domain" description="DUF5117" evidence="4">
    <location>
        <begin position="124"/>
        <end position="308"/>
    </location>
</feature>
<dbReference type="GO" id="GO:0008237">
    <property type="term" value="F:metallopeptidase activity"/>
    <property type="evidence" value="ECO:0007669"/>
    <property type="project" value="UniProtKB-KW"/>
</dbReference>
<evidence type="ECO:0000256" key="2">
    <source>
        <dbReference type="SAM" id="SignalP"/>
    </source>
</evidence>
<keyword evidence="6" id="KW-0378">Hydrolase</keyword>
<evidence type="ECO:0000259" key="4">
    <source>
        <dbReference type="Pfam" id="PF17148"/>
    </source>
</evidence>
<protein>
    <submittedName>
        <fullName evidence="6">Zinc-dependent metalloprotease</fullName>
    </submittedName>
</protein>
<reference evidence="6" key="1">
    <citation type="submission" date="2023-06" db="EMBL/GenBank/DDBJ databases">
        <title>Genomic of Parafulvivirga corallium.</title>
        <authorList>
            <person name="Wang G."/>
        </authorList>
    </citation>
    <scope>NUCLEOTIDE SEQUENCE</scope>
    <source>
        <strain evidence="6">BMA10</strain>
    </source>
</reference>
<dbReference type="Pfam" id="PF16313">
    <property type="entry name" value="DUF4953"/>
    <property type="match status" value="1"/>
</dbReference>
<dbReference type="SUPFAM" id="SSF55486">
    <property type="entry name" value="Metalloproteases ('zincins'), catalytic domain"/>
    <property type="match status" value="1"/>
</dbReference>
<evidence type="ECO:0000313" key="6">
    <source>
        <dbReference type="EMBL" id="MDN5201751.1"/>
    </source>
</evidence>
<feature type="domain" description="DUF5118" evidence="5">
    <location>
        <begin position="60"/>
        <end position="109"/>
    </location>
</feature>
<dbReference type="CDD" id="cd04276">
    <property type="entry name" value="ZnMc_MMP_like_2"/>
    <property type="match status" value="1"/>
</dbReference>
<organism evidence="6 7">
    <name type="scientific">Splendidivirga corallicola</name>
    <dbReference type="NCBI Taxonomy" id="3051826"/>
    <lineage>
        <taxon>Bacteria</taxon>
        <taxon>Pseudomonadati</taxon>
        <taxon>Bacteroidota</taxon>
        <taxon>Cytophagia</taxon>
        <taxon>Cytophagales</taxon>
        <taxon>Splendidivirgaceae</taxon>
        <taxon>Splendidivirga</taxon>
    </lineage>
</organism>
<evidence type="ECO:0000259" key="5">
    <source>
        <dbReference type="Pfam" id="PF17162"/>
    </source>
</evidence>
<proteinExistence type="predicted"/>
<keyword evidence="2" id="KW-0732">Signal</keyword>
<dbReference type="InterPro" id="IPR032534">
    <property type="entry name" value="EcxA_zinc-bd"/>
</dbReference>
<dbReference type="InterPro" id="IPR033413">
    <property type="entry name" value="DUF5117"/>
</dbReference>
<keyword evidence="6" id="KW-0645">Protease</keyword>
<dbReference type="EMBL" id="JAUJEA010000003">
    <property type="protein sequence ID" value="MDN5201751.1"/>
    <property type="molecule type" value="Genomic_DNA"/>
</dbReference>
<evidence type="ECO:0000259" key="3">
    <source>
        <dbReference type="Pfam" id="PF16313"/>
    </source>
</evidence>
<gene>
    <name evidence="6" type="ORF">QQ008_10270</name>
</gene>
<accession>A0ABT8KLZ9</accession>
<feature type="signal peptide" evidence="2">
    <location>
        <begin position="1"/>
        <end position="31"/>
    </location>
</feature>
<keyword evidence="7" id="KW-1185">Reference proteome</keyword>
<evidence type="ECO:0000313" key="7">
    <source>
        <dbReference type="Proteomes" id="UP001172082"/>
    </source>
</evidence>
<feature type="region of interest" description="Disordered" evidence="1">
    <location>
        <begin position="37"/>
        <end position="61"/>
    </location>
</feature>
<dbReference type="PANTHER" id="PTHR38478:SF1">
    <property type="entry name" value="ZINC DEPENDENT METALLOPROTEASE DOMAIN LIPOPROTEIN"/>
    <property type="match status" value="1"/>
</dbReference>
<keyword evidence="6" id="KW-0482">Metalloprotease</keyword>
<dbReference type="Pfam" id="PF17148">
    <property type="entry name" value="DUF5117"/>
    <property type="match status" value="1"/>
</dbReference>
<feature type="domain" description="EcxA zinc-binding" evidence="3">
    <location>
        <begin position="442"/>
        <end position="748"/>
    </location>
</feature>
<dbReference type="InterPro" id="IPR033428">
    <property type="entry name" value="DUF5118"/>
</dbReference>
<dbReference type="Proteomes" id="UP001172082">
    <property type="component" value="Unassembled WGS sequence"/>
</dbReference>
<name>A0ABT8KLZ9_9BACT</name>
<feature type="chain" id="PRO_5047492709" evidence="2">
    <location>
        <begin position="32"/>
        <end position="845"/>
    </location>
</feature>
<sequence>MRKVYHERSSLNFLALTFLICASLLINFDAAAQKKKNKKKKKGEVEQPAKPKPPAKKNGIKPFDKVITKDAVSDDGLFTVHKVDANYFFEIPDSLLEREILVVSRIAGTIANFNFGGAGMKARGQQVFRWQKHDKKLLLRSVSYNSVASEETPIYESVRNNNFEPIIMSFDIKALSKDSAGYVIQVNDLFTSDVAILSPLNSGQRGRYGVRSLDKKRTLISSMKSFPLNTEVRHVLTFNATKLPANANTNSLSMEMNQSFVLLPKEPMMPRVHDNRVGYFSVSQIDYGLDEQKATTRRFITRWRLEPKDMAAFKRGELVEPVKPIVYYIDPATPLKWRSYLKQGVEDWNVAFERAGFKNAIIAKDPPSKEEDPDWSPEDVRYSVIRYTANPIQNAMGPHVHDPRSGEIIESDIIWYHNVMNLLRNWFFIQTAAVNPDAQNVKFKDEVMGRLIRFVSAHEVGHTLGLPHNMGSSHAYPVDSLRSASFTKRMGTAPSIMDYARFNYVAQPEDNGVSLMPNIGEYDKHAIEWGYKPIPDANSSDAEKEILNELIVSRANNPIYFFGRQTFNPIDPRSQTEDLGNDAMKASTYGVENLKRIVPNLIKWTSEDGKQYEDLAELYNNVLGQWNRYNGHVKSNIGGVYETFKSYDQNGNVYTPVDKRTQKNAMSYLQKQTFQTPKWLLDEKILMKIQSAGAVNRIRGLQVNTLNQLLDPSRIARLIEAETMIGSQAYTPLEMLSDLRNGIWSELRSGRKIDTYRRNLQRAHIERLEFLMTNEQGNVPAGFRPFAGFTPIDVSQSDIRPLVRAELKSLQRQVRAAISRTSDRMSRYHLEDAAERIKLILDPKG</sequence>
<dbReference type="InterPro" id="IPR034032">
    <property type="entry name" value="Zn_MMP-like_bac"/>
</dbReference>
<comment type="caution">
    <text evidence="6">The sequence shown here is derived from an EMBL/GenBank/DDBJ whole genome shotgun (WGS) entry which is preliminary data.</text>
</comment>
<dbReference type="Pfam" id="PF17162">
    <property type="entry name" value="DUF5118"/>
    <property type="match status" value="1"/>
</dbReference>
<dbReference type="PANTHER" id="PTHR38478">
    <property type="entry name" value="PEPTIDASE M1A AND M12B"/>
    <property type="match status" value="1"/>
</dbReference>
<evidence type="ECO:0000256" key="1">
    <source>
        <dbReference type="SAM" id="MobiDB-lite"/>
    </source>
</evidence>